<evidence type="ECO:0000313" key="4">
    <source>
        <dbReference type="Proteomes" id="UP001361239"/>
    </source>
</evidence>
<dbReference type="SUPFAM" id="SSF51735">
    <property type="entry name" value="NAD(P)-binding Rossmann-fold domains"/>
    <property type="match status" value="1"/>
</dbReference>
<keyword evidence="4" id="KW-1185">Reference proteome</keyword>
<dbReference type="PANTHER" id="PTHR42760">
    <property type="entry name" value="SHORT-CHAIN DEHYDROGENASES/REDUCTASES FAMILY MEMBER"/>
    <property type="match status" value="1"/>
</dbReference>
<reference evidence="3 4" key="1">
    <citation type="submission" date="2024-03" db="EMBL/GenBank/DDBJ databases">
        <authorList>
            <person name="Jo J.-H."/>
        </authorList>
    </citation>
    <scope>NUCLEOTIDE SEQUENCE [LARGE SCALE GENOMIC DNA]</scope>
    <source>
        <strain evidence="3 4">PS1R-30</strain>
    </source>
</reference>
<protein>
    <submittedName>
        <fullName evidence="3">SDR family oxidoreductase</fullName>
    </submittedName>
</protein>
<organism evidence="3 4">
    <name type="scientific">Novosphingobium anseongense</name>
    <dbReference type="NCBI Taxonomy" id="3133436"/>
    <lineage>
        <taxon>Bacteria</taxon>
        <taxon>Pseudomonadati</taxon>
        <taxon>Pseudomonadota</taxon>
        <taxon>Alphaproteobacteria</taxon>
        <taxon>Sphingomonadales</taxon>
        <taxon>Sphingomonadaceae</taxon>
        <taxon>Novosphingobium</taxon>
    </lineage>
</organism>
<keyword evidence="2" id="KW-0560">Oxidoreductase</keyword>
<dbReference type="Proteomes" id="UP001361239">
    <property type="component" value="Unassembled WGS sequence"/>
</dbReference>
<gene>
    <name evidence="3" type="ORF">WG901_13745</name>
</gene>
<dbReference type="InterPro" id="IPR036291">
    <property type="entry name" value="NAD(P)-bd_dom_sf"/>
</dbReference>
<dbReference type="RefSeq" id="WP_339587638.1">
    <property type="nucleotide sequence ID" value="NZ_JBBHJZ010000002.1"/>
</dbReference>
<dbReference type="InterPro" id="IPR020904">
    <property type="entry name" value="Sc_DH/Rdtase_CS"/>
</dbReference>
<dbReference type="PRINTS" id="PR00081">
    <property type="entry name" value="GDHRDH"/>
</dbReference>
<dbReference type="InterPro" id="IPR002347">
    <property type="entry name" value="SDR_fam"/>
</dbReference>
<evidence type="ECO:0000256" key="1">
    <source>
        <dbReference type="ARBA" id="ARBA00006484"/>
    </source>
</evidence>
<comment type="similarity">
    <text evidence="1">Belongs to the short-chain dehydrogenases/reductases (SDR) family.</text>
</comment>
<dbReference type="PRINTS" id="PR00080">
    <property type="entry name" value="SDRFAMILY"/>
</dbReference>
<dbReference type="PANTHER" id="PTHR42760:SF133">
    <property type="entry name" value="3-OXOACYL-[ACYL-CARRIER-PROTEIN] REDUCTASE"/>
    <property type="match status" value="1"/>
</dbReference>
<dbReference type="Gene3D" id="3.40.50.720">
    <property type="entry name" value="NAD(P)-binding Rossmann-like Domain"/>
    <property type="match status" value="1"/>
</dbReference>
<sequence>MALMDSFSLEGRVAVVTGAAAGIGRQAAQTFAEAGAKVVIGDVDEAGLAETAALIGSAATVLRTDVSRKADIDALAAKALELHGRIDVWANVAGTAGPCPLLDVTEDLLERVIAINLKGVFWGSQAAARAMKETGGGSIINISSTGAISAPPGMSVYAMTKSGVSAITRNVAKEMGAFGIRANTVSPGFVETTLATWSYRNADGSLDEAKREEALRLRRSAAPLGIIGEPTDIAHAMLYLASQASRFVSGQNLYVNGGVTMG</sequence>
<dbReference type="NCBIfam" id="NF005559">
    <property type="entry name" value="PRK07231.1"/>
    <property type="match status" value="1"/>
</dbReference>
<evidence type="ECO:0000256" key="2">
    <source>
        <dbReference type="ARBA" id="ARBA00023002"/>
    </source>
</evidence>
<name>A0ABU8RYF8_9SPHN</name>
<evidence type="ECO:0000313" key="3">
    <source>
        <dbReference type="EMBL" id="MEJ5977706.1"/>
    </source>
</evidence>
<dbReference type="Pfam" id="PF13561">
    <property type="entry name" value="adh_short_C2"/>
    <property type="match status" value="1"/>
</dbReference>
<proteinExistence type="inferred from homology"/>
<dbReference type="EMBL" id="JBBHJZ010000002">
    <property type="protein sequence ID" value="MEJ5977706.1"/>
    <property type="molecule type" value="Genomic_DNA"/>
</dbReference>
<dbReference type="CDD" id="cd05233">
    <property type="entry name" value="SDR_c"/>
    <property type="match status" value="1"/>
</dbReference>
<comment type="caution">
    <text evidence="3">The sequence shown here is derived from an EMBL/GenBank/DDBJ whole genome shotgun (WGS) entry which is preliminary data.</text>
</comment>
<dbReference type="PROSITE" id="PS00061">
    <property type="entry name" value="ADH_SHORT"/>
    <property type="match status" value="1"/>
</dbReference>
<accession>A0ABU8RYF8</accession>